<dbReference type="AlphaFoldDB" id="A0AAE0U3D6"/>
<proteinExistence type="predicted"/>
<organism evidence="2 3">
    <name type="scientific">Podospora didyma</name>
    <dbReference type="NCBI Taxonomy" id="330526"/>
    <lineage>
        <taxon>Eukaryota</taxon>
        <taxon>Fungi</taxon>
        <taxon>Dikarya</taxon>
        <taxon>Ascomycota</taxon>
        <taxon>Pezizomycotina</taxon>
        <taxon>Sordariomycetes</taxon>
        <taxon>Sordariomycetidae</taxon>
        <taxon>Sordariales</taxon>
        <taxon>Podosporaceae</taxon>
        <taxon>Podospora</taxon>
    </lineage>
</organism>
<dbReference type="InterPro" id="IPR001810">
    <property type="entry name" value="F-box_dom"/>
</dbReference>
<accession>A0AAE0U3D6</accession>
<dbReference type="Pfam" id="PF12937">
    <property type="entry name" value="F-box-like"/>
    <property type="match status" value="1"/>
</dbReference>
<dbReference type="Gene3D" id="1.20.1280.50">
    <property type="match status" value="1"/>
</dbReference>
<comment type="caution">
    <text evidence="2">The sequence shown here is derived from an EMBL/GenBank/DDBJ whole genome shotgun (WGS) entry which is preliminary data.</text>
</comment>
<evidence type="ECO:0000259" key="1">
    <source>
        <dbReference type="PROSITE" id="PS50181"/>
    </source>
</evidence>
<dbReference type="CDD" id="cd09917">
    <property type="entry name" value="F-box_SF"/>
    <property type="match status" value="1"/>
</dbReference>
<reference evidence="2" key="2">
    <citation type="submission" date="2023-06" db="EMBL/GenBank/DDBJ databases">
        <authorList>
            <consortium name="Lawrence Berkeley National Laboratory"/>
            <person name="Haridas S."/>
            <person name="Hensen N."/>
            <person name="Bonometti L."/>
            <person name="Westerberg I."/>
            <person name="Brannstrom I.O."/>
            <person name="Guillou S."/>
            <person name="Cros-Aarteil S."/>
            <person name="Calhoun S."/>
            <person name="Kuo A."/>
            <person name="Mondo S."/>
            <person name="Pangilinan J."/>
            <person name="Riley R."/>
            <person name="LaButti K."/>
            <person name="Andreopoulos B."/>
            <person name="Lipzen A."/>
            <person name="Chen C."/>
            <person name="Yanf M."/>
            <person name="Daum C."/>
            <person name="Ng V."/>
            <person name="Clum A."/>
            <person name="Steindorff A."/>
            <person name="Ohm R."/>
            <person name="Martin F."/>
            <person name="Silar P."/>
            <person name="Natvig D."/>
            <person name="Lalanne C."/>
            <person name="Gautier V."/>
            <person name="Ament-velasquez S.L."/>
            <person name="Kruys A."/>
            <person name="Hutchinson M.I."/>
            <person name="Powell A.J."/>
            <person name="Barry K."/>
            <person name="Miller A.N."/>
            <person name="Grigoriev I.V."/>
            <person name="Debuchy R."/>
            <person name="Gladieux P."/>
            <person name="Thoren M.H."/>
            <person name="Johannesson H."/>
        </authorList>
    </citation>
    <scope>NUCLEOTIDE SEQUENCE</scope>
    <source>
        <strain evidence="2">CBS 232.78</strain>
    </source>
</reference>
<dbReference type="PROSITE" id="PS50181">
    <property type="entry name" value="FBOX"/>
    <property type="match status" value="1"/>
</dbReference>
<evidence type="ECO:0000313" key="3">
    <source>
        <dbReference type="Proteomes" id="UP001285441"/>
    </source>
</evidence>
<dbReference type="SUPFAM" id="SSF81383">
    <property type="entry name" value="F-box domain"/>
    <property type="match status" value="1"/>
</dbReference>
<protein>
    <recommendedName>
        <fullName evidence="1">F-box domain-containing protein</fullName>
    </recommendedName>
</protein>
<dbReference type="Proteomes" id="UP001285441">
    <property type="component" value="Unassembled WGS sequence"/>
</dbReference>
<dbReference type="EMBL" id="JAULSW010000002">
    <property type="protein sequence ID" value="KAK3389392.1"/>
    <property type="molecule type" value="Genomic_DNA"/>
</dbReference>
<dbReference type="InterPro" id="IPR036047">
    <property type="entry name" value="F-box-like_dom_sf"/>
</dbReference>
<evidence type="ECO:0000313" key="2">
    <source>
        <dbReference type="EMBL" id="KAK3389392.1"/>
    </source>
</evidence>
<reference evidence="2" key="1">
    <citation type="journal article" date="2023" name="Mol. Phylogenet. Evol.">
        <title>Genome-scale phylogeny and comparative genomics of the fungal order Sordariales.</title>
        <authorList>
            <person name="Hensen N."/>
            <person name="Bonometti L."/>
            <person name="Westerberg I."/>
            <person name="Brannstrom I.O."/>
            <person name="Guillou S."/>
            <person name="Cros-Aarteil S."/>
            <person name="Calhoun S."/>
            <person name="Haridas S."/>
            <person name="Kuo A."/>
            <person name="Mondo S."/>
            <person name="Pangilinan J."/>
            <person name="Riley R."/>
            <person name="LaButti K."/>
            <person name="Andreopoulos B."/>
            <person name="Lipzen A."/>
            <person name="Chen C."/>
            <person name="Yan M."/>
            <person name="Daum C."/>
            <person name="Ng V."/>
            <person name="Clum A."/>
            <person name="Steindorff A."/>
            <person name="Ohm R.A."/>
            <person name="Martin F."/>
            <person name="Silar P."/>
            <person name="Natvig D.O."/>
            <person name="Lalanne C."/>
            <person name="Gautier V."/>
            <person name="Ament-Velasquez S.L."/>
            <person name="Kruys A."/>
            <person name="Hutchinson M.I."/>
            <person name="Powell A.J."/>
            <person name="Barry K."/>
            <person name="Miller A.N."/>
            <person name="Grigoriev I.V."/>
            <person name="Debuchy R."/>
            <person name="Gladieux P."/>
            <person name="Hiltunen Thoren M."/>
            <person name="Johannesson H."/>
        </authorList>
    </citation>
    <scope>NUCLEOTIDE SEQUENCE</scope>
    <source>
        <strain evidence="2">CBS 232.78</strain>
    </source>
</reference>
<keyword evidence="3" id="KW-1185">Reference proteome</keyword>
<gene>
    <name evidence="2" type="ORF">B0H63DRAFT_518623</name>
</gene>
<name>A0AAE0U3D6_9PEZI</name>
<feature type="domain" description="F-box" evidence="1">
    <location>
        <begin position="6"/>
        <end position="56"/>
    </location>
</feature>
<sequence length="92" mass="10544">MASQPKPTLANIPTELVIKIATFYSLRDLANLGKTCRHFHIVCKDPLVVERVFLEHLDEPTSTSIPNKEALYKIIRRRLAEDDTPKDMAKRN</sequence>